<dbReference type="EMBL" id="VTHL01000002">
    <property type="protein sequence ID" value="TYZ13449.1"/>
    <property type="molecule type" value="Genomic_DNA"/>
</dbReference>
<comment type="caution">
    <text evidence="3">The sequence shown here is derived from an EMBL/GenBank/DDBJ whole genome shotgun (WGS) entry which is preliminary data.</text>
</comment>
<keyword evidence="2" id="KW-0472">Membrane</keyword>
<dbReference type="Proteomes" id="UP000322791">
    <property type="component" value="Unassembled WGS sequence"/>
</dbReference>
<protein>
    <recommendedName>
        <fullName evidence="5">OmpA family protein</fullName>
    </recommendedName>
</protein>
<keyword evidence="2" id="KW-1133">Transmembrane helix</keyword>
<keyword evidence="4" id="KW-1185">Reference proteome</keyword>
<sequence length="231" mass="27221">MNNSSKSRESNDFFWPSYVDLMTSLFVVMLVLFVYSFKLFKDREKELKEANGELRAKAVELEQIQRIRESLRRLEGRYFRYDATNERYELKLDVQFKAGRDEIQERDKAALLAAGRLLQKQLRSLSASSRAQNVRYLVIVEGMAARYLYDDARTRRDEQFAYQLSYRRALNLLNLWRQNGLNFSQDKSIELIIGGSGFYGTGRYPSVKGQEERNKRFLIQVIPKVGRMQRL</sequence>
<evidence type="ECO:0000256" key="1">
    <source>
        <dbReference type="SAM" id="Coils"/>
    </source>
</evidence>
<name>A0A5D6VF38_9BACT</name>
<gene>
    <name evidence="3" type="ORF">FY528_03315</name>
</gene>
<organism evidence="3 4">
    <name type="scientific">Hymenobacter lutimineralis</name>
    <dbReference type="NCBI Taxonomy" id="2606448"/>
    <lineage>
        <taxon>Bacteria</taxon>
        <taxon>Pseudomonadati</taxon>
        <taxon>Bacteroidota</taxon>
        <taxon>Cytophagia</taxon>
        <taxon>Cytophagales</taxon>
        <taxon>Hymenobacteraceae</taxon>
        <taxon>Hymenobacter</taxon>
    </lineage>
</organism>
<evidence type="ECO:0000313" key="4">
    <source>
        <dbReference type="Proteomes" id="UP000322791"/>
    </source>
</evidence>
<evidence type="ECO:0000256" key="2">
    <source>
        <dbReference type="SAM" id="Phobius"/>
    </source>
</evidence>
<feature type="coiled-coil region" evidence="1">
    <location>
        <begin position="44"/>
        <end position="77"/>
    </location>
</feature>
<feature type="transmembrane region" description="Helical" evidence="2">
    <location>
        <begin position="13"/>
        <end position="35"/>
    </location>
</feature>
<evidence type="ECO:0000313" key="3">
    <source>
        <dbReference type="EMBL" id="TYZ13449.1"/>
    </source>
</evidence>
<reference evidence="3 4" key="1">
    <citation type="submission" date="2019-08" db="EMBL/GenBank/DDBJ databases">
        <authorList>
            <person name="Seo M.-J."/>
        </authorList>
    </citation>
    <scope>NUCLEOTIDE SEQUENCE [LARGE SCALE GENOMIC DNA]</scope>
    <source>
        <strain evidence="3 4">KIGAM108</strain>
    </source>
</reference>
<dbReference type="Gene3D" id="3.30.1330.60">
    <property type="entry name" value="OmpA-like domain"/>
    <property type="match status" value="1"/>
</dbReference>
<dbReference type="AlphaFoldDB" id="A0A5D6VF38"/>
<evidence type="ECO:0008006" key="5">
    <source>
        <dbReference type="Google" id="ProtNLM"/>
    </source>
</evidence>
<keyword evidence="2" id="KW-0812">Transmembrane</keyword>
<dbReference type="InterPro" id="IPR036737">
    <property type="entry name" value="OmpA-like_sf"/>
</dbReference>
<keyword evidence="1" id="KW-0175">Coiled coil</keyword>
<proteinExistence type="predicted"/>
<accession>A0A5D6VF38</accession>
<dbReference type="RefSeq" id="WP_149069566.1">
    <property type="nucleotide sequence ID" value="NZ_VTHL01000002.1"/>
</dbReference>